<dbReference type="PRINTS" id="PR00111">
    <property type="entry name" value="ABHYDROLASE"/>
</dbReference>
<dbReference type="InterPro" id="IPR050266">
    <property type="entry name" value="AB_hydrolase_sf"/>
</dbReference>
<keyword evidence="2" id="KW-0378">Hydrolase</keyword>
<dbReference type="Pfam" id="PF00561">
    <property type="entry name" value="Abhydrolase_1"/>
    <property type="match status" value="1"/>
</dbReference>
<feature type="domain" description="AB hydrolase-1" evidence="1">
    <location>
        <begin position="30"/>
        <end position="248"/>
    </location>
</feature>
<accession>A0ABX1F1Q0</accession>
<dbReference type="InterPro" id="IPR029058">
    <property type="entry name" value="AB_hydrolase_fold"/>
</dbReference>
<dbReference type="EMBL" id="JAAVTX010000004">
    <property type="protein sequence ID" value="NKE46266.1"/>
    <property type="molecule type" value="Genomic_DNA"/>
</dbReference>
<keyword evidence="3" id="KW-1185">Reference proteome</keyword>
<dbReference type="PANTHER" id="PTHR43798:SF33">
    <property type="entry name" value="HYDROLASE, PUTATIVE (AFU_ORTHOLOGUE AFUA_2G14860)-RELATED"/>
    <property type="match status" value="1"/>
</dbReference>
<evidence type="ECO:0000259" key="1">
    <source>
        <dbReference type="Pfam" id="PF00561"/>
    </source>
</evidence>
<dbReference type="RefSeq" id="WP_168050768.1">
    <property type="nucleotide sequence ID" value="NZ_JAATJR010000004.1"/>
</dbReference>
<proteinExistence type="predicted"/>
<name>A0ABX1F1Q0_9PROT</name>
<dbReference type="Proteomes" id="UP000765160">
    <property type="component" value="Unassembled WGS sequence"/>
</dbReference>
<dbReference type="InterPro" id="IPR000073">
    <property type="entry name" value="AB_hydrolase_1"/>
</dbReference>
<evidence type="ECO:0000313" key="3">
    <source>
        <dbReference type="Proteomes" id="UP000765160"/>
    </source>
</evidence>
<gene>
    <name evidence="2" type="ORF">HB662_15880</name>
</gene>
<comment type="caution">
    <text evidence="2">The sequence shown here is derived from an EMBL/GenBank/DDBJ whole genome shotgun (WGS) entry which is preliminary data.</text>
</comment>
<reference evidence="2 3" key="1">
    <citation type="submission" date="2020-03" db="EMBL/GenBank/DDBJ databases">
        <title>Roseomonas selenitidurans sp. nov. isolated from soil.</title>
        <authorList>
            <person name="Liu H."/>
        </authorList>
    </citation>
    <scope>NUCLEOTIDE SEQUENCE [LARGE SCALE GENOMIC DNA]</scope>
    <source>
        <strain evidence="2 3">JCM 15073</strain>
    </source>
</reference>
<protein>
    <submittedName>
        <fullName evidence="2">Alpha/beta fold hydrolase</fullName>
    </submittedName>
</protein>
<dbReference type="SUPFAM" id="SSF53474">
    <property type="entry name" value="alpha/beta-Hydrolases"/>
    <property type="match status" value="1"/>
</dbReference>
<dbReference type="PANTHER" id="PTHR43798">
    <property type="entry name" value="MONOACYLGLYCEROL LIPASE"/>
    <property type="match status" value="1"/>
</dbReference>
<evidence type="ECO:0000313" key="2">
    <source>
        <dbReference type="EMBL" id="NKE46266.1"/>
    </source>
</evidence>
<organism evidence="2 3">
    <name type="scientific">Falsiroseomonas frigidaquae</name>
    <dbReference type="NCBI Taxonomy" id="487318"/>
    <lineage>
        <taxon>Bacteria</taxon>
        <taxon>Pseudomonadati</taxon>
        <taxon>Pseudomonadota</taxon>
        <taxon>Alphaproteobacteria</taxon>
        <taxon>Acetobacterales</taxon>
        <taxon>Roseomonadaceae</taxon>
        <taxon>Falsiroseomonas</taxon>
    </lineage>
</organism>
<sequence length="273" mass="30415">MTTRQTFTASDGQNIAYYIDDFTDPWTQPPVLVLLHSAMGNSQRFYSWVPALARHFRVVRMDLRGHGGSDIPPADMPLSMDRFVRDVEELMDTVGAKQAHIVANSAGGYLAQKLAIKAPERVLGLCVVGSTPGLSPSALDWLPLIEQEGLTPFLTRTIHMRFDLASTDPGMVRWFLEQTAENDPAYVVRFIGYMATQEWSAELPRIKAPTLVIYPGGETVGSANSYDTMRERIPDVTMIEYEHMPHNIADMMPDRCTSDILAFLSAKFGTSKV</sequence>
<dbReference type="GO" id="GO:0016787">
    <property type="term" value="F:hydrolase activity"/>
    <property type="evidence" value="ECO:0007669"/>
    <property type="project" value="UniProtKB-KW"/>
</dbReference>
<dbReference type="Gene3D" id="3.40.50.1820">
    <property type="entry name" value="alpha/beta hydrolase"/>
    <property type="match status" value="1"/>
</dbReference>